<evidence type="ECO:0000313" key="12">
    <source>
        <dbReference type="EMBL" id="CBK22829.2"/>
    </source>
</evidence>
<dbReference type="FunCoup" id="D8M433">
    <property type="interactions" value="611"/>
</dbReference>
<keyword evidence="5 6" id="KW-0539">Nucleus</keyword>
<dbReference type="InParanoid" id="D8M433"/>
<name>D8M433_BLAHO</name>
<dbReference type="PANTHER" id="PTHR11352:SF0">
    <property type="entry name" value="PROLIFERATING CELL NUCLEAR ANTIGEN"/>
    <property type="match status" value="1"/>
</dbReference>
<dbReference type="GO" id="GO:0003677">
    <property type="term" value="F:DNA binding"/>
    <property type="evidence" value="ECO:0007669"/>
    <property type="project" value="UniProtKB-KW"/>
</dbReference>
<evidence type="ECO:0000256" key="6">
    <source>
        <dbReference type="RuleBase" id="RU000641"/>
    </source>
</evidence>
<dbReference type="Proteomes" id="UP000008312">
    <property type="component" value="Unassembled WGS sequence"/>
</dbReference>
<reference evidence="10" key="1">
    <citation type="submission" date="2010-02" db="EMBL/GenBank/DDBJ databases">
        <title>Sequencing and annotation of the Blastocystis hominis genome.</title>
        <authorList>
            <person name="Wincker P."/>
        </authorList>
    </citation>
    <scope>NUCLEOTIDE SEQUENCE</scope>
    <source>
        <strain evidence="10">Singapore isolate B</strain>
    </source>
</reference>
<accession>D8M433</accession>
<feature type="domain" description="Proliferating cell nuclear antigen PCNA N-terminal" evidence="8">
    <location>
        <begin position="1"/>
        <end position="124"/>
    </location>
</feature>
<dbReference type="GeneID" id="24919589"/>
<dbReference type="InterPro" id="IPR022648">
    <property type="entry name" value="Pr_cel_nuc_antig_N"/>
</dbReference>
<dbReference type="NCBIfam" id="TIGR00590">
    <property type="entry name" value="pcna"/>
    <property type="match status" value="1"/>
</dbReference>
<dbReference type="OMA" id="EMKLINM"/>
<dbReference type="FunFam" id="3.10.150.10:FF:000008">
    <property type="entry name" value="Proliferating cell nuclear antigen"/>
    <property type="match status" value="1"/>
</dbReference>
<evidence type="ECO:0000313" key="13">
    <source>
        <dbReference type="Proteomes" id="UP000008312"/>
    </source>
</evidence>
<sequence length="258" mass="28626">MFEARLAQGNILKLIIDAMKDLVSDANFECSDNEIAVQAMDSSHVSLITLCLRKEGFTHYRCDQTLTMGLRMSSIAKILKCADGGDMISLKAEDEGDTLILEFENENADRISNFELKLIDLDAEHLDIPEEESQSVISMNSSEFQRLCRDLGTLGDSCCISVTKEGVRFSVDGDIGKGSVTLRQGESMEGKNGVSIDMKEAIEQKFALRYLIMFTKASSLSERVKLTLTNEMPLKVEYTIEGLGNLCFYLAPKMDGDN</sequence>
<dbReference type="Gene3D" id="3.10.150.10">
    <property type="entry name" value="DNA Polymerase III, subunit A, domain 2"/>
    <property type="match status" value="2"/>
</dbReference>
<organism evidence="10">
    <name type="scientific">Blastocystis hominis</name>
    <dbReference type="NCBI Taxonomy" id="12968"/>
    <lineage>
        <taxon>Eukaryota</taxon>
        <taxon>Sar</taxon>
        <taxon>Stramenopiles</taxon>
        <taxon>Bigyra</taxon>
        <taxon>Opalozoa</taxon>
        <taxon>Opalinata</taxon>
        <taxon>Blastocystidae</taxon>
        <taxon>Blastocystis</taxon>
    </lineage>
</organism>
<dbReference type="CDD" id="cd00577">
    <property type="entry name" value="PCNA"/>
    <property type="match status" value="1"/>
</dbReference>
<dbReference type="GeneID" id="24919587"/>
<dbReference type="GO" id="GO:0006298">
    <property type="term" value="P:mismatch repair"/>
    <property type="evidence" value="ECO:0007669"/>
    <property type="project" value="TreeGrafter"/>
</dbReference>
<dbReference type="FunFam" id="3.70.10.10:FF:000001">
    <property type="entry name" value="Proliferating cell nuclear antigen"/>
    <property type="match status" value="1"/>
</dbReference>
<dbReference type="RefSeq" id="XP_012896877.1">
    <property type="nucleotide sequence ID" value="XM_013041423.1"/>
</dbReference>
<dbReference type="GO" id="GO:0006275">
    <property type="term" value="P:regulation of DNA replication"/>
    <property type="evidence" value="ECO:0007669"/>
    <property type="project" value="InterPro"/>
</dbReference>
<dbReference type="Pfam" id="PF02747">
    <property type="entry name" value="PCNA_C"/>
    <property type="match status" value="1"/>
</dbReference>
<evidence type="ECO:0000256" key="1">
    <source>
        <dbReference type="ARBA" id="ARBA00004123"/>
    </source>
</evidence>
<evidence type="ECO:0000313" key="11">
    <source>
        <dbReference type="EMBL" id="CBK22827.2"/>
    </source>
</evidence>
<keyword evidence="4 7" id="KW-0238">DNA-binding</keyword>
<dbReference type="InterPro" id="IPR000730">
    <property type="entry name" value="Pr_cel_nuc_antig"/>
</dbReference>
<dbReference type="FunFam" id="3.10.150.10:FF:000006">
    <property type="entry name" value="Proliferating cell nuclear antigen"/>
    <property type="match status" value="1"/>
</dbReference>
<evidence type="ECO:0000256" key="3">
    <source>
        <dbReference type="ARBA" id="ARBA00022705"/>
    </source>
</evidence>
<dbReference type="InterPro" id="IPR046938">
    <property type="entry name" value="DNA_clamp_sf"/>
</dbReference>
<keyword evidence="3 7" id="KW-0235">DNA replication</keyword>
<comment type="subcellular location">
    <subcellularLocation>
        <location evidence="1 6">Nucleus</location>
    </subcellularLocation>
</comment>
<dbReference type="EMBL" id="FN668651">
    <property type="protein sequence ID" value="CBK22827.2"/>
    <property type="molecule type" value="Genomic_DNA"/>
</dbReference>
<comment type="similarity">
    <text evidence="2 7">Belongs to the PCNA family.</text>
</comment>
<dbReference type="OrthoDB" id="534348at2759"/>
<evidence type="ECO:0000313" key="10">
    <source>
        <dbReference type="EMBL" id="CBK22822.2"/>
    </source>
</evidence>
<comment type="function">
    <text evidence="6">This protein is an auxiliary protein of DNA polymerase delta and is involved in the control of eukaryotic DNA replication by increasing the polymerase's processivity during elongation of the leading strand.</text>
</comment>
<gene>
    <name evidence="10" type="ORF">GSBLH_T00002411001</name>
    <name evidence="11" type="ORF">GSBLH_T00002416001</name>
    <name evidence="12" type="ORF">GSBLH_T00002418001</name>
</gene>
<evidence type="ECO:0000256" key="5">
    <source>
        <dbReference type="ARBA" id="ARBA00023242"/>
    </source>
</evidence>
<dbReference type="Pfam" id="PF00705">
    <property type="entry name" value="PCNA_N"/>
    <property type="match status" value="1"/>
</dbReference>
<dbReference type="PRINTS" id="PR00339">
    <property type="entry name" value="PCNACYCLIN"/>
</dbReference>
<dbReference type="GO" id="GO:0019985">
    <property type="term" value="P:translesion synthesis"/>
    <property type="evidence" value="ECO:0007669"/>
    <property type="project" value="TreeGrafter"/>
</dbReference>
<evidence type="ECO:0000256" key="7">
    <source>
        <dbReference type="RuleBase" id="RU003671"/>
    </source>
</evidence>
<keyword evidence="13" id="KW-1185">Reference proteome</keyword>
<dbReference type="InterPro" id="IPR022649">
    <property type="entry name" value="Pr_cel_nuc_antig_C"/>
</dbReference>
<evidence type="ECO:0000259" key="8">
    <source>
        <dbReference type="Pfam" id="PF00705"/>
    </source>
</evidence>
<dbReference type="PANTHER" id="PTHR11352">
    <property type="entry name" value="PROLIFERATING CELL NUCLEAR ANTIGEN"/>
    <property type="match status" value="1"/>
</dbReference>
<feature type="domain" description="Proliferating cell nuclear antigen PCNA C-terminal" evidence="9">
    <location>
        <begin position="128"/>
        <end position="253"/>
    </location>
</feature>
<dbReference type="GO" id="GO:0006272">
    <property type="term" value="P:leading strand elongation"/>
    <property type="evidence" value="ECO:0007669"/>
    <property type="project" value="TreeGrafter"/>
</dbReference>
<proteinExistence type="inferred from homology"/>
<dbReference type="HAMAP" id="MF_00317">
    <property type="entry name" value="DNApol_clamp_arch"/>
    <property type="match status" value="1"/>
</dbReference>
<evidence type="ECO:0000256" key="4">
    <source>
        <dbReference type="ARBA" id="ARBA00023125"/>
    </source>
</evidence>
<evidence type="ECO:0000259" key="9">
    <source>
        <dbReference type="Pfam" id="PF02747"/>
    </source>
</evidence>
<dbReference type="AlphaFoldDB" id="D8M433"/>
<dbReference type="EMBL" id="FN668651">
    <property type="protein sequence ID" value="CBK22829.2"/>
    <property type="molecule type" value="Genomic_DNA"/>
</dbReference>
<dbReference type="RefSeq" id="XP_012896875.1">
    <property type="nucleotide sequence ID" value="XM_013041421.1"/>
</dbReference>
<dbReference type="SUPFAM" id="SSF55979">
    <property type="entry name" value="DNA clamp"/>
    <property type="match status" value="2"/>
</dbReference>
<dbReference type="EMBL" id="FN668651">
    <property type="protein sequence ID" value="CBK22822.2"/>
    <property type="molecule type" value="Genomic_DNA"/>
</dbReference>
<dbReference type="GeneID" id="24919582"/>
<protein>
    <recommendedName>
        <fullName evidence="6">DNA sliding clamp PCNA</fullName>
    </recommendedName>
</protein>
<dbReference type="RefSeq" id="XP_012896870.1">
    <property type="nucleotide sequence ID" value="XM_013041416.1"/>
</dbReference>
<evidence type="ECO:0000256" key="2">
    <source>
        <dbReference type="ARBA" id="ARBA00010462"/>
    </source>
</evidence>
<dbReference type="GO" id="GO:0030337">
    <property type="term" value="F:DNA polymerase processivity factor activity"/>
    <property type="evidence" value="ECO:0007669"/>
    <property type="project" value="InterPro"/>
</dbReference>
<dbReference type="GO" id="GO:0043626">
    <property type="term" value="C:PCNA complex"/>
    <property type="evidence" value="ECO:0007669"/>
    <property type="project" value="TreeGrafter"/>
</dbReference>